<dbReference type="Proteomes" id="UP001327560">
    <property type="component" value="Chromosome 1"/>
</dbReference>
<dbReference type="GO" id="GO:0005634">
    <property type="term" value="C:nucleus"/>
    <property type="evidence" value="ECO:0007669"/>
    <property type="project" value="TreeGrafter"/>
</dbReference>
<protein>
    <submittedName>
        <fullName evidence="4">Uncharacterized protein</fullName>
    </submittedName>
</protein>
<dbReference type="InterPro" id="IPR052483">
    <property type="entry name" value="bZIP_transcription_regulators"/>
</dbReference>
<keyword evidence="2" id="KW-0804">Transcription</keyword>
<evidence type="ECO:0000256" key="3">
    <source>
        <dbReference type="ARBA" id="ARBA00023242"/>
    </source>
</evidence>
<reference evidence="4 5" key="1">
    <citation type="submission" date="2023-10" db="EMBL/GenBank/DDBJ databases">
        <title>Chromosome-scale genome assembly provides insights into flower coloration mechanisms of Canna indica.</title>
        <authorList>
            <person name="Li C."/>
        </authorList>
    </citation>
    <scope>NUCLEOTIDE SEQUENCE [LARGE SCALE GENOMIC DNA]</scope>
    <source>
        <tissue evidence="4">Flower</tissue>
    </source>
</reference>
<proteinExistence type="predicted"/>
<name>A0AAQ3JR48_9LILI</name>
<dbReference type="PANTHER" id="PTHR46391">
    <property type="entry name" value="BASIC LEUCINE ZIPPER 34"/>
    <property type="match status" value="1"/>
</dbReference>
<dbReference type="AlphaFoldDB" id="A0AAQ3JR48"/>
<gene>
    <name evidence="4" type="ORF">Cni_G02569</name>
</gene>
<dbReference type="GO" id="GO:0003677">
    <property type="term" value="F:DNA binding"/>
    <property type="evidence" value="ECO:0007669"/>
    <property type="project" value="TreeGrafter"/>
</dbReference>
<keyword evidence="3" id="KW-0539">Nucleus</keyword>
<dbReference type="EMBL" id="CP136890">
    <property type="protein sequence ID" value="WOK93868.1"/>
    <property type="molecule type" value="Genomic_DNA"/>
</dbReference>
<dbReference type="GO" id="GO:0045893">
    <property type="term" value="P:positive regulation of DNA-templated transcription"/>
    <property type="evidence" value="ECO:0007669"/>
    <property type="project" value="TreeGrafter"/>
</dbReference>
<accession>A0AAQ3JR48</accession>
<evidence type="ECO:0000256" key="1">
    <source>
        <dbReference type="ARBA" id="ARBA00023015"/>
    </source>
</evidence>
<keyword evidence="1" id="KW-0805">Transcription regulation</keyword>
<sequence length="138" mass="15587">MAQLPPKVPHAAAAGNWHAFAHGHHQRGSEGSWVDEFLYFSVVKRVAHRWSASDSITFLEVAPLDRAAGGEGSRHEFDRLDDDQLMLMFSDEVPPLLEKAKEKQQRKCEAGESENEIAKLEQSTAASEQIFYLKRVKR</sequence>
<evidence type="ECO:0000313" key="4">
    <source>
        <dbReference type="EMBL" id="WOK93868.1"/>
    </source>
</evidence>
<keyword evidence="5" id="KW-1185">Reference proteome</keyword>
<evidence type="ECO:0000256" key="2">
    <source>
        <dbReference type="ARBA" id="ARBA00023163"/>
    </source>
</evidence>
<organism evidence="4 5">
    <name type="scientific">Canna indica</name>
    <name type="common">Indian-shot</name>
    <dbReference type="NCBI Taxonomy" id="4628"/>
    <lineage>
        <taxon>Eukaryota</taxon>
        <taxon>Viridiplantae</taxon>
        <taxon>Streptophyta</taxon>
        <taxon>Embryophyta</taxon>
        <taxon>Tracheophyta</taxon>
        <taxon>Spermatophyta</taxon>
        <taxon>Magnoliopsida</taxon>
        <taxon>Liliopsida</taxon>
        <taxon>Zingiberales</taxon>
        <taxon>Cannaceae</taxon>
        <taxon>Canna</taxon>
    </lineage>
</organism>
<evidence type="ECO:0000313" key="5">
    <source>
        <dbReference type="Proteomes" id="UP001327560"/>
    </source>
</evidence>
<dbReference type="PANTHER" id="PTHR46391:SF20">
    <property type="entry name" value="BASIC LEUCINE ZIPPER 61"/>
    <property type="match status" value="1"/>
</dbReference>